<reference evidence="2" key="2">
    <citation type="submission" date="2021-08" db="EMBL/GenBank/DDBJ databases">
        <authorList>
            <person name="Tani A."/>
            <person name="Ola A."/>
            <person name="Ogura Y."/>
            <person name="Katsura K."/>
            <person name="Hayashi T."/>
        </authorList>
    </citation>
    <scope>NUCLEOTIDE SEQUENCE</scope>
    <source>
        <strain evidence="2">KCTC 52305</strain>
    </source>
</reference>
<accession>A0ABQ4R5N3</accession>
<dbReference type="Gene3D" id="3.20.20.120">
    <property type="entry name" value="Enolase-like C-terminal domain"/>
    <property type="match status" value="1"/>
</dbReference>
<proteinExistence type="predicted"/>
<dbReference type="SUPFAM" id="SSF51604">
    <property type="entry name" value="Enolase C-terminal domain-like"/>
    <property type="match status" value="1"/>
</dbReference>
<dbReference type="Pfam" id="PF13378">
    <property type="entry name" value="MR_MLE_C"/>
    <property type="match status" value="1"/>
</dbReference>
<dbReference type="EMBL" id="BPQH01000024">
    <property type="protein sequence ID" value="GJD53007.1"/>
    <property type="molecule type" value="Genomic_DNA"/>
</dbReference>
<feature type="domain" description="Enolase C-terminal" evidence="1">
    <location>
        <begin position="204"/>
        <end position="380"/>
    </location>
</feature>
<name>A0ABQ4R5N3_9HYPH</name>
<organism evidence="2 3">
    <name type="scientific">Methylobacterium crusticola</name>
    <dbReference type="NCBI Taxonomy" id="1697972"/>
    <lineage>
        <taxon>Bacteria</taxon>
        <taxon>Pseudomonadati</taxon>
        <taxon>Pseudomonadota</taxon>
        <taxon>Alphaproteobacteria</taxon>
        <taxon>Hyphomicrobiales</taxon>
        <taxon>Methylobacteriaceae</taxon>
        <taxon>Methylobacterium</taxon>
    </lineage>
</organism>
<protein>
    <submittedName>
        <fullName evidence="2">O-succinylbenzoate synthase</fullName>
    </submittedName>
</protein>
<keyword evidence="3" id="KW-1185">Reference proteome</keyword>
<dbReference type="InterPro" id="IPR036849">
    <property type="entry name" value="Enolase-like_C_sf"/>
</dbReference>
<dbReference type="RefSeq" id="WP_128565987.1">
    <property type="nucleotide sequence ID" value="NZ_BPQH01000024.1"/>
</dbReference>
<evidence type="ECO:0000259" key="1">
    <source>
        <dbReference type="Pfam" id="PF13378"/>
    </source>
</evidence>
<gene>
    <name evidence="2" type="primary">menC</name>
    <name evidence="2" type="ORF">OPKNFCMD_5777</name>
</gene>
<reference evidence="2" key="1">
    <citation type="journal article" date="2021" name="Front. Microbiol.">
        <title>Comprehensive Comparative Genomics and Phenotyping of Methylobacterium Species.</title>
        <authorList>
            <person name="Alessa O."/>
            <person name="Ogura Y."/>
            <person name="Fujitani Y."/>
            <person name="Takami H."/>
            <person name="Hayashi T."/>
            <person name="Sahin N."/>
            <person name="Tani A."/>
        </authorList>
    </citation>
    <scope>NUCLEOTIDE SEQUENCE</scope>
    <source>
        <strain evidence="2">KCTC 52305</strain>
    </source>
</reference>
<dbReference type="InterPro" id="IPR029065">
    <property type="entry name" value="Enolase_C-like"/>
</dbReference>
<evidence type="ECO:0000313" key="3">
    <source>
        <dbReference type="Proteomes" id="UP001055167"/>
    </source>
</evidence>
<evidence type="ECO:0000313" key="2">
    <source>
        <dbReference type="EMBL" id="GJD53007.1"/>
    </source>
</evidence>
<dbReference type="Proteomes" id="UP001055167">
    <property type="component" value="Unassembled WGS sequence"/>
</dbReference>
<sequence>MAGIRLTLRDIVLFERPMRFTHPFRFGVARVEAAPQAFVRVRVETEHGASAGAAAEMMMPKWFDKDPRRSPDETVADLRASLAAAAGRYADAGSVPRTPFGLHAAARDPGEGRGPALVRAYGAAVIDRAVLDAALRAAGLGLLEGLRANAPGLDARLTPDLDDREIAGHLRNLAPVGHVALRHTVGLADPLDALEALLAGGALGYLKVKLGGDPDADAGRLSAVADLLARHAPGARVTLDANEGYDPGRLAVLLERLDAPALAGMRRRLLYVEQPFDRAETFAQALGPLAAAVPFVIDEADGDLDAFPRALALGYRGVSIKGCKGLYKGLLNAVRAAARPGAFVTAEDLTCQAGLAVQQDTALAAALGLAHAERNGHHYVAGFGPAPDAEAEAFAAAHPGLYVRTRAGIRLATAAGRLAAGSLLAVPGFAGGAEPDWAAMAPIPTRTPIQAPREIRA</sequence>
<comment type="caution">
    <text evidence="2">The sequence shown here is derived from an EMBL/GenBank/DDBJ whole genome shotgun (WGS) entry which is preliminary data.</text>
</comment>